<sequence>MRHSIGPSVLLVSQHMPSCFIALFGLYPYQIGNDIFFLILVIYAGSPLLCLKSDTFIIMVHFPGPQRSRNRLRCCYLCCYVEALTRRNTPRSRLQHTSPGDRKSSVPPQQRLTSDKPSADRLCTLVLWLREEV</sequence>
<dbReference type="EMBL" id="BDGG01000008">
    <property type="protein sequence ID" value="GAV02476.1"/>
    <property type="molecule type" value="Genomic_DNA"/>
</dbReference>
<dbReference type="Proteomes" id="UP000186922">
    <property type="component" value="Unassembled WGS sequence"/>
</dbReference>
<keyword evidence="3" id="KW-1185">Reference proteome</keyword>
<proteinExistence type="predicted"/>
<gene>
    <name evidence="2" type="primary">RvY_13038-1</name>
    <name evidence="2" type="synonym">RvY_13038.1</name>
    <name evidence="2" type="ORF">RvY_13038</name>
</gene>
<organism evidence="2 3">
    <name type="scientific">Ramazzottius varieornatus</name>
    <name type="common">Water bear</name>
    <name type="synonym">Tardigrade</name>
    <dbReference type="NCBI Taxonomy" id="947166"/>
    <lineage>
        <taxon>Eukaryota</taxon>
        <taxon>Metazoa</taxon>
        <taxon>Ecdysozoa</taxon>
        <taxon>Tardigrada</taxon>
        <taxon>Eutardigrada</taxon>
        <taxon>Parachela</taxon>
        <taxon>Hypsibioidea</taxon>
        <taxon>Ramazzottiidae</taxon>
        <taxon>Ramazzottius</taxon>
    </lineage>
</organism>
<evidence type="ECO:0000313" key="3">
    <source>
        <dbReference type="Proteomes" id="UP000186922"/>
    </source>
</evidence>
<feature type="region of interest" description="Disordered" evidence="1">
    <location>
        <begin position="90"/>
        <end position="116"/>
    </location>
</feature>
<protein>
    <submittedName>
        <fullName evidence="2">Uncharacterized protein</fullName>
    </submittedName>
</protein>
<dbReference type="AlphaFoldDB" id="A0A1D1VNR6"/>
<comment type="caution">
    <text evidence="2">The sequence shown here is derived from an EMBL/GenBank/DDBJ whole genome shotgun (WGS) entry which is preliminary data.</text>
</comment>
<name>A0A1D1VNR6_RAMVA</name>
<reference evidence="2 3" key="1">
    <citation type="journal article" date="2016" name="Nat. Commun.">
        <title>Extremotolerant tardigrade genome and improved radiotolerance of human cultured cells by tardigrade-unique protein.</title>
        <authorList>
            <person name="Hashimoto T."/>
            <person name="Horikawa D.D."/>
            <person name="Saito Y."/>
            <person name="Kuwahara H."/>
            <person name="Kozuka-Hata H."/>
            <person name="Shin-I T."/>
            <person name="Minakuchi Y."/>
            <person name="Ohishi K."/>
            <person name="Motoyama A."/>
            <person name="Aizu T."/>
            <person name="Enomoto A."/>
            <person name="Kondo K."/>
            <person name="Tanaka S."/>
            <person name="Hara Y."/>
            <person name="Koshikawa S."/>
            <person name="Sagara H."/>
            <person name="Miura T."/>
            <person name="Yokobori S."/>
            <person name="Miyagawa K."/>
            <person name="Suzuki Y."/>
            <person name="Kubo T."/>
            <person name="Oyama M."/>
            <person name="Kohara Y."/>
            <person name="Fujiyama A."/>
            <person name="Arakawa K."/>
            <person name="Katayama T."/>
            <person name="Toyoda A."/>
            <person name="Kunieda T."/>
        </authorList>
    </citation>
    <scope>NUCLEOTIDE SEQUENCE [LARGE SCALE GENOMIC DNA]</scope>
    <source>
        <strain evidence="2 3">YOKOZUNA-1</strain>
    </source>
</reference>
<evidence type="ECO:0000313" key="2">
    <source>
        <dbReference type="EMBL" id="GAV02476.1"/>
    </source>
</evidence>
<evidence type="ECO:0000256" key="1">
    <source>
        <dbReference type="SAM" id="MobiDB-lite"/>
    </source>
</evidence>
<accession>A0A1D1VNR6</accession>